<organism evidence="1 2">
    <name type="scientific">Caerostris darwini</name>
    <dbReference type="NCBI Taxonomy" id="1538125"/>
    <lineage>
        <taxon>Eukaryota</taxon>
        <taxon>Metazoa</taxon>
        <taxon>Ecdysozoa</taxon>
        <taxon>Arthropoda</taxon>
        <taxon>Chelicerata</taxon>
        <taxon>Arachnida</taxon>
        <taxon>Araneae</taxon>
        <taxon>Araneomorphae</taxon>
        <taxon>Entelegynae</taxon>
        <taxon>Araneoidea</taxon>
        <taxon>Araneidae</taxon>
        <taxon>Caerostris</taxon>
    </lineage>
</organism>
<keyword evidence="2" id="KW-1185">Reference proteome</keyword>
<accession>A0AAV4TNR4</accession>
<gene>
    <name evidence="1" type="ORF">CDAR_585631</name>
</gene>
<dbReference type="AlphaFoldDB" id="A0AAV4TNR4"/>
<comment type="caution">
    <text evidence="1">The sequence shown here is derived from an EMBL/GenBank/DDBJ whole genome shotgun (WGS) entry which is preliminary data.</text>
</comment>
<reference evidence="1 2" key="1">
    <citation type="submission" date="2021-06" db="EMBL/GenBank/DDBJ databases">
        <title>Caerostris darwini draft genome.</title>
        <authorList>
            <person name="Kono N."/>
            <person name="Arakawa K."/>
        </authorList>
    </citation>
    <scope>NUCLEOTIDE SEQUENCE [LARGE SCALE GENOMIC DNA]</scope>
</reference>
<proteinExistence type="predicted"/>
<name>A0AAV4TNR4_9ARAC</name>
<feature type="non-terminal residue" evidence="1">
    <location>
        <position position="1"/>
    </location>
</feature>
<dbReference type="EMBL" id="BPLQ01009763">
    <property type="protein sequence ID" value="GIY46392.1"/>
    <property type="molecule type" value="Genomic_DNA"/>
</dbReference>
<protein>
    <submittedName>
        <fullName evidence="1">Uncharacterized protein</fullName>
    </submittedName>
</protein>
<dbReference type="Proteomes" id="UP001054837">
    <property type="component" value="Unassembled WGS sequence"/>
</dbReference>
<evidence type="ECO:0000313" key="2">
    <source>
        <dbReference type="Proteomes" id="UP001054837"/>
    </source>
</evidence>
<sequence length="65" mass="7205">TLVYPEECGNLSFSGNAFSRGIYGEERGDALWKVPDFNVYADRDSGLNSESYLKKIPPLSNLDST</sequence>
<evidence type="ECO:0000313" key="1">
    <source>
        <dbReference type="EMBL" id="GIY46392.1"/>
    </source>
</evidence>